<dbReference type="PANTHER" id="PTHR23068">
    <property type="entry name" value="DNA CYTOSINE-5- -METHYLTRANSFERASE 3-RELATED"/>
    <property type="match status" value="1"/>
</dbReference>
<dbReference type="PANTHER" id="PTHR23068:SF25">
    <property type="entry name" value="DNA (CYTOSINE-5)-METHYLTRANSFERASE DRM2"/>
    <property type="match status" value="1"/>
</dbReference>
<protein>
    <recommendedName>
        <fullName evidence="1">DNA (cytosine-5-)-methyltransferase</fullName>
        <ecNumber evidence="1">2.1.1.37</ecNumber>
    </recommendedName>
</protein>
<dbReference type="InterPro" id="IPR050390">
    <property type="entry name" value="C5-Methyltransferase"/>
</dbReference>
<dbReference type="InterPro" id="IPR018117">
    <property type="entry name" value="C5_DNA_meth_AS"/>
</dbReference>
<keyword evidence="4" id="KW-0949">S-adenosyl-L-methionine</keyword>
<dbReference type="EMBL" id="AMCI01005681">
    <property type="protein sequence ID" value="EJW95677.1"/>
    <property type="molecule type" value="Genomic_DNA"/>
</dbReference>
<evidence type="ECO:0000256" key="4">
    <source>
        <dbReference type="ARBA" id="ARBA00022691"/>
    </source>
</evidence>
<accession>J9G1J1</accession>
<dbReference type="PROSITE" id="PS51679">
    <property type="entry name" value="SAM_MT_C5"/>
    <property type="match status" value="1"/>
</dbReference>
<dbReference type="AlphaFoldDB" id="J9G1J1"/>
<comment type="caution">
    <text evidence="5">The sequence shown here is derived from an EMBL/GenBank/DDBJ whole genome shotgun (WGS) entry which is preliminary data.</text>
</comment>
<dbReference type="InterPro" id="IPR029063">
    <property type="entry name" value="SAM-dependent_MTases_sf"/>
</dbReference>
<evidence type="ECO:0000313" key="5">
    <source>
        <dbReference type="EMBL" id="EJW95677.1"/>
    </source>
</evidence>
<organism evidence="5">
    <name type="scientific">gut metagenome</name>
    <dbReference type="NCBI Taxonomy" id="749906"/>
    <lineage>
        <taxon>unclassified sequences</taxon>
        <taxon>metagenomes</taxon>
        <taxon>organismal metagenomes</taxon>
    </lineage>
</organism>
<sequence length="290" mass="33551">MKPLNVLSLFDGMGCAWITLRELGIKVANAYSSEIDKFAIAQVRHNFPEVQHLGSVTEVDVSRLEPIDLLVGGSPCQSFSFAGKRNGMSTTAKEEIYTLDRYLQLKHDGFTFEGQSYLFWEYMRILRDIRRYNPNVYFLLENVEMGKKWERVLSEAIGVQGLHINASLVTAQNRRRIYWTNFRTIQDNWFDLPRQAIPQPKDRGILLRDILEDTVDEKYYLSDHAVNKLMEYNKRQEDSGNNFRAKFHEEGKMNFIKVGGRGVDDLVKIPSQRIQIAPTNTNGIRLLPQD</sequence>
<keyword evidence="3 5" id="KW-0808">Transferase</keyword>
<evidence type="ECO:0000256" key="3">
    <source>
        <dbReference type="ARBA" id="ARBA00022679"/>
    </source>
</evidence>
<keyword evidence="2 5" id="KW-0489">Methyltransferase</keyword>
<dbReference type="SUPFAM" id="SSF53335">
    <property type="entry name" value="S-adenosyl-L-methionine-dependent methyltransferases"/>
    <property type="match status" value="1"/>
</dbReference>
<dbReference type="Gene3D" id="3.40.50.150">
    <property type="entry name" value="Vaccinia Virus protein VP39"/>
    <property type="match status" value="1"/>
</dbReference>
<evidence type="ECO:0000256" key="1">
    <source>
        <dbReference type="ARBA" id="ARBA00011975"/>
    </source>
</evidence>
<dbReference type="GO" id="GO:0032259">
    <property type="term" value="P:methylation"/>
    <property type="evidence" value="ECO:0007669"/>
    <property type="project" value="UniProtKB-KW"/>
</dbReference>
<reference evidence="5" key="1">
    <citation type="journal article" date="2012" name="PLoS ONE">
        <title>Gene sets for utilization of primary and secondary nutrition supplies in the distal gut of endangered iberian lynx.</title>
        <authorList>
            <person name="Alcaide M."/>
            <person name="Messina E."/>
            <person name="Richter M."/>
            <person name="Bargiela R."/>
            <person name="Peplies J."/>
            <person name="Huws S.A."/>
            <person name="Newbold C.J."/>
            <person name="Golyshin P.N."/>
            <person name="Simon M.A."/>
            <person name="Lopez G."/>
            <person name="Yakimov M.M."/>
            <person name="Ferrer M."/>
        </authorList>
    </citation>
    <scope>NUCLEOTIDE SEQUENCE</scope>
</reference>
<name>J9G1J1_9ZZZZ</name>
<dbReference type="GO" id="GO:0005634">
    <property type="term" value="C:nucleus"/>
    <property type="evidence" value="ECO:0007669"/>
    <property type="project" value="TreeGrafter"/>
</dbReference>
<dbReference type="EC" id="2.1.1.37" evidence="1"/>
<dbReference type="GO" id="GO:0003886">
    <property type="term" value="F:DNA (cytosine-5-)-methyltransferase activity"/>
    <property type="evidence" value="ECO:0007669"/>
    <property type="project" value="UniProtKB-EC"/>
</dbReference>
<dbReference type="Pfam" id="PF00145">
    <property type="entry name" value="DNA_methylase"/>
    <property type="match status" value="1"/>
</dbReference>
<gene>
    <name evidence="5" type="ORF">EVA_16220</name>
</gene>
<dbReference type="Gene3D" id="3.90.120.30">
    <property type="match status" value="1"/>
</dbReference>
<proteinExistence type="predicted"/>
<dbReference type="PROSITE" id="PS00094">
    <property type="entry name" value="C5_MTASE_1"/>
    <property type="match status" value="1"/>
</dbReference>
<dbReference type="InterPro" id="IPR001525">
    <property type="entry name" value="C5_MeTfrase"/>
</dbReference>
<evidence type="ECO:0000256" key="2">
    <source>
        <dbReference type="ARBA" id="ARBA00022603"/>
    </source>
</evidence>